<gene>
    <name evidence="1" type="ORF">CBLFYP116_03800</name>
</gene>
<dbReference type="Gene3D" id="3.40.390.10">
    <property type="entry name" value="Collagenase (Catalytic Domain)"/>
    <property type="match status" value="1"/>
</dbReference>
<reference evidence="1" key="1">
    <citation type="submission" date="2019-11" db="EMBL/GenBank/DDBJ databases">
        <authorList>
            <person name="Feng L."/>
        </authorList>
    </citation>
    <scope>NUCLEOTIDE SEQUENCE</scope>
    <source>
        <strain evidence="1">CbolteaeLFYP116</strain>
    </source>
</reference>
<dbReference type="RefSeq" id="WP_302610869.1">
    <property type="nucleotide sequence ID" value="NZ_CACRTF010000017.1"/>
</dbReference>
<dbReference type="InterPro" id="IPR009319">
    <property type="entry name" value="Phage_A118_VSP1"/>
</dbReference>
<dbReference type="GO" id="GO:0008237">
    <property type="term" value="F:metallopeptidase activity"/>
    <property type="evidence" value="ECO:0007669"/>
    <property type="project" value="InterPro"/>
</dbReference>
<name>A0A6N2WQY5_9FIRM</name>
<dbReference type="InterPro" id="IPR024079">
    <property type="entry name" value="MetalloPept_cat_dom_sf"/>
</dbReference>
<organism evidence="1">
    <name type="scientific">Enterocloster bolteae</name>
    <dbReference type="NCBI Taxonomy" id="208479"/>
    <lineage>
        <taxon>Bacteria</taxon>
        <taxon>Bacillati</taxon>
        <taxon>Bacillota</taxon>
        <taxon>Clostridia</taxon>
        <taxon>Lachnospirales</taxon>
        <taxon>Lachnospiraceae</taxon>
        <taxon>Enterocloster</taxon>
    </lineage>
</organism>
<dbReference type="Pfam" id="PF06152">
    <property type="entry name" value="Phage_min_cap2"/>
    <property type="match status" value="1"/>
</dbReference>
<dbReference type="EMBL" id="CACRTF010000017">
    <property type="protein sequence ID" value="VYT43741.1"/>
    <property type="molecule type" value="Genomic_DNA"/>
</dbReference>
<proteinExistence type="predicted"/>
<protein>
    <submittedName>
        <fullName evidence="1">Phage minor capsid protein 2</fullName>
    </submittedName>
</protein>
<dbReference type="GO" id="GO:0005198">
    <property type="term" value="F:structural molecule activity"/>
    <property type="evidence" value="ECO:0007669"/>
    <property type="project" value="InterPro"/>
</dbReference>
<dbReference type="AlphaFoldDB" id="A0A6N2WQY5"/>
<accession>A0A6N2WQY5</accession>
<sequence>MQHNEYDIGAAFKAIEDELIKSMIRNMDRHRAEETKEGIEWSMWQAEQLKALEKYKRDNRKRYGKQFQNLNKEIGELIRISRQKGNMQQEIQILNAIRKGFPARKISKGATAEFFKLNERKLEALIEATTHDMEAAETAVLRKANDDYRKAIFNAQVYANTGAGTYEKAVDMATRDMLSRGLNCVEYANGARHTLADYADMAIRTASKRAYLQGEGEKRQEWGITTVIVSKRGNPCPKCLPFVGKVLIDDVWSGGKKSDGPYPLMSKAVAAGLYHPRCKDSHTTYFPGISTADDIWSEKELEDIGQANQQEAERKYASRQVEKYGRLAEYSLSPENQKQYKQKSEKWEGEAGERYTVSDEIKVYRDDTPEKMIDLVDKYTEDEFVVLKETAEHAYAYDPDTDTIVVNPAHPLYEYYDYREVMIHELAHRIDHNEFGSPMNVQFTDAILESEKRLLKDADRYNKLFAPGGELEYNNLISDILGCLTDNVIVGDAYHESQYIGIPGYSELEVFANVFTALYQGDDVTVKFLKEELGELYLAFLKVVGE</sequence>
<evidence type="ECO:0000313" key="1">
    <source>
        <dbReference type="EMBL" id="VYT43741.1"/>
    </source>
</evidence>